<feature type="active site" description="Charge relay system" evidence="5">
    <location>
        <position position="83"/>
    </location>
</feature>
<evidence type="ECO:0000256" key="4">
    <source>
        <dbReference type="ARBA" id="ARBA00022825"/>
    </source>
</evidence>
<evidence type="ECO:0000256" key="2">
    <source>
        <dbReference type="ARBA" id="ARBA00022670"/>
    </source>
</evidence>
<dbReference type="Pfam" id="PF00082">
    <property type="entry name" value="Peptidase_S8"/>
    <property type="match status" value="2"/>
</dbReference>
<protein>
    <recommendedName>
        <fullName evidence="6">Peptidase S8/S53 domain-containing protein</fullName>
    </recommendedName>
</protein>
<keyword evidence="3 5" id="KW-0378">Hydrolase</keyword>
<dbReference type="GO" id="GO:0006508">
    <property type="term" value="P:proteolysis"/>
    <property type="evidence" value="ECO:0007669"/>
    <property type="project" value="UniProtKB-KW"/>
</dbReference>
<feature type="active site" description="Charge relay system" evidence="5">
    <location>
        <position position="127"/>
    </location>
</feature>
<dbReference type="SUPFAM" id="SSF52743">
    <property type="entry name" value="Subtilisin-like"/>
    <property type="match status" value="1"/>
</dbReference>
<feature type="active site" description="Charge relay system" evidence="5">
    <location>
        <position position="275"/>
    </location>
</feature>
<evidence type="ECO:0000256" key="1">
    <source>
        <dbReference type="ARBA" id="ARBA00011073"/>
    </source>
</evidence>
<name>A0A6P2D2V0_9BACT</name>
<dbReference type="InterPro" id="IPR050131">
    <property type="entry name" value="Peptidase_S8_subtilisin-like"/>
</dbReference>
<gene>
    <name evidence="7" type="ORF">SOIL9_39940</name>
</gene>
<dbReference type="PRINTS" id="PR00723">
    <property type="entry name" value="SUBTILISIN"/>
</dbReference>
<dbReference type="Gene3D" id="3.40.50.200">
    <property type="entry name" value="Peptidase S8/S53 domain"/>
    <property type="match status" value="1"/>
</dbReference>
<sequence length="321" mass="35012">MIEKGTFDGTATINETEERFVCELRPTEAVHPVRHASGSFSAGTLMIETAPTVFDEIFARLTPNSIFQDARATGEGIAVAVIDSGVERAVLETKFRGAGTSIQRIEGAVFRPSGPPLEYTGHQSSPHGTTVADIVLTLAPRVKLYSADVFGPTGSCEVETVIAALHHAIDVWKVKVINLSLGVPEHKLQQLPRRQQLQRAIEEAYFRDVLVFAAAHNEHPLTRSYPAAFAPPLISVDKGLFDDPLRFAYKLSEQVEFQAHSRGYLGPFAREPATSWATPHLAGIAARILSLKPDLKPFEIKTILYWLFRSGGNGHAPGAPV</sequence>
<dbReference type="EMBL" id="LR593886">
    <property type="protein sequence ID" value="VTR93720.1"/>
    <property type="molecule type" value="Genomic_DNA"/>
</dbReference>
<dbReference type="KEGG" id="gms:SOIL9_39940"/>
<dbReference type="PANTHER" id="PTHR43806:SF11">
    <property type="entry name" value="CEREVISIN-RELATED"/>
    <property type="match status" value="1"/>
</dbReference>
<comment type="similarity">
    <text evidence="1 5">Belongs to the peptidase S8 family.</text>
</comment>
<dbReference type="InterPro" id="IPR015500">
    <property type="entry name" value="Peptidase_S8_subtilisin-rel"/>
</dbReference>
<keyword evidence="2 5" id="KW-0645">Protease</keyword>
<dbReference type="Proteomes" id="UP000464178">
    <property type="component" value="Chromosome"/>
</dbReference>
<evidence type="ECO:0000256" key="5">
    <source>
        <dbReference type="PROSITE-ProRule" id="PRU01240"/>
    </source>
</evidence>
<evidence type="ECO:0000259" key="6">
    <source>
        <dbReference type="Pfam" id="PF00082"/>
    </source>
</evidence>
<feature type="domain" description="Peptidase S8/S53" evidence="6">
    <location>
        <begin position="74"/>
        <end position="229"/>
    </location>
</feature>
<dbReference type="PROSITE" id="PS51892">
    <property type="entry name" value="SUBTILASE"/>
    <property type="match status" value="1"/>
</dbReference>
<feature type="domain" description="Peptidase S8/S53" evidence="6">
    <location>
        <begin position="266"/>
        <end position="304"/>
    </location>
</feature>
<dbReference type="InterPro" id="IPR000209">
    <property type="entry name" value="Peptidase_S8/S53_dom"/>
</dbReference>
<dbReference type="PANTHER" id="PTHR43806">
    <property type="entry name" value="PEPTIDASE S8"/>
    <property type="match status" value="1"/>
</dbReference>
<dbReference type="InterPro" id="IPR036852">
    <property type="entry name" value="Peptidase_S8/S53_dom_sf"/>
</dbReference>
<accession>A0A6P2D2V0</accession>
<dbReference type="GO" id="GO:0004252">
    <property type="term" value="F:serine-type endopeptidase activity"/>
    <property type="evidence" value="ECO:0007669"/>
    <property type="project" value="UniProtKB-UniRule"/>
</dbReference>
<keyword evidence="4 5" id="KW-0720">Serine protease</keyword>
<dbReference type="AlphaFoldDB" id="A0A6P2D2V0"/>
<organism evidence="7 8">
    <name type="scientific">Gemmata massiliana</name>
    <dbReference type="NCBI Taxonomy" id="1210884"/>
    <lineage>
        <taxon>Bacteria</taxon>
        <taxon>Pseudomonadati</taxon>
        <taxon>Planctomycetota</taxon>
        <taxon>Planctomycetia</taxon>
        <taxon>Gemmatales</taxon>
        <taxon>Gemmataceae</taxon>
        <taxon>Gemmata</taxon>
    </lineage>
</organism>
<proteinExistence type="inferred from homology"/>
<keyword evidence="8" id="KW-1185">Reference proteome</keyword>
<evidence type="ECO:0000256" key="3">
    <source>
        <dbReference type="ARBA" id="ARBA00022801"/>
    </source>
</evidence>
<evidence type="ECO:0000313" key="7">
    <source>
        <dbReference type="EMBL" id="VTR93720.1"/>
    </source>
</evidence>
<reference evidence="7 8" key="1">
    <citation type="submission" date="2019-05" db="EMBL/GenBank/DDBJ databases">
        <authorList>
            <consortium name="Science for Life Laboratories"/>
        </authorList>
    </citation>
    <scope>NUCLEOTIDE SEQUENCE [LARGE SCALE GENOMIC DNA]</scope>
    <source>
        <strain evidence="7">Soil9</strain>
    </source>
</reference>
<evidence type="ECO:0000313" key="8">
    <source>
        <dbReference type="Proteomes" id="UP000464178"/>
    </source>
</evidence>